<keyword evidence="3" id="KW-1185">Reference proteome</keyword>
<feature type="domain" description="Tetrapyrrole biosynthesis uroporphyrinogen III synthase" evidence="1">
    <location>
        <begin position="30"/>
        <end position="202"/>
    </location>
</feature>
<evidence type="ECO:0000313" key="3">
    <source>
        <dbReference type="Proteomes" id="UP000326061"/>
    </source>
</evidence>
<organism evidence="2 3">
    <name type="scientific">Sulfurimonas xiamenensis</name>
    <dbReference type="NCBI Taxonomy" id="2590021"/>
    <lineage>
        <taxon>Bacteria</taxon>
        <taxon>Pseudomonadati</taxon>
        <taxon>Campylobacterota</taxon>
        <taxon>Epsilonproteobacteria</taxon>
        <taxon>Campylobacterales</taxon>
        <taxon>Sulfurimonadaceae</taxon>
        <taxon>Sulfurimonas</taxon>
    </lineage>
</organism>
<name>A0AAJ4A2J7_9BACT</name>
<evidence type="ECO:0000259" key="1">
    <source>
        <dbReference type="Pfam" id="PF02602"/>
    </source>
</evidence>
<protein>
    <submittedName>
        <fullName evidence="2">Uroporphyrinogen-III synthase</fullName>
    </submittedName>
</protein>
<dbReference type="AlphaFoldDB" id="A0AAJ4A2J7"/>
<dbReference type="EMBL" id="CP041166">
    <property type="protein sequence ID" value="QFR42705.1"/>
    <property type="molecule type" value="Genomic_DNA"/>
</dbReference>
<dbReference type="InterPro" id="IPR003754">
    <property type="entry name" value="4pyrrol_synth_uPrphyn_synth"/>
</dbReference>
<dbReference type="Proteomes" id="UP000326061">
    <property type="component" value="Chromosome"/>
</dbReference>
<dbReference type="KEGG" id="suln:FJR47_01750"/>
<sequence>MPKKIYLFATSKSEHAINVKSLDVRYLKPDIDFSKYDYLIITSKQTIKALNQYDKKDFINIPALCVSPKTADAYIKFGAKVLAVGDGYGDNLTKNINEFSKDTKWLYLRAEVIASDFVKKCKEEGYQIDEKILYVSECSQEIMDVRVDSPSVLIFTSPSSIECFLKNNSITSEDKVIVIGTTTANFLPDATEYIMSQNTSIQSCIELALQIK</sequence>
<accession>A0AAJ4A2J7</accession>
<dbReference type="GO" id="GO:0033014">
    <property type="term" value="P:tetrapyrrole biosynthetic process"/>
    <property type="evidence" value="ECO:0007669"/>
    <property type="project" value="InterPro"/>
</dbReference>
<dbReference type="Pfam" id="PF02602">
    <property type="entry name" value="HEM4"/>
    <property type="match status" value="1"/>
</dbReference>
<gene>
    <name evidence="2" type="ORF">FJR47_01750</name>
</gene>
<dbReference type="GO" id="GO:0004852">
    <property type="term" value="F:uroporphyrinogen-III synthase activity"/>
    <property type="evidence" value="ECO:0007669"/>
    <property type="project" value="InterPro"/>
</dbReference>
<reference evidence="3" key="1">
    <citation type="submission" date="2019-06" db="EMBL/GenBank/DDBJ databases">
        <title>Sulfurimonas gotlandica sp. nov., a chemoautotrophic and psychrotolerant epsilonproteobacterium isolated from a pelagic redoxcline, and an emended description of the genus Sulfurimonas.</title>
        <authorList>
            <person name="Wang S."/>
            <person name="Jiang L."/>
            <person name="Shao Z."/>
        </authorList>
    </citation>
    <scope>NUCLEOTIDE SEQUENCE [LARGE SCALE GENOMIC DNA]</scope>
    <source>
        <strain evidence="3">1-1N</strain>
    </source>
</reference>
<dbReference type="SUPFAM" id="SSF69618">
    <property type="entry name" value="HemD-like"/>
    <property type="match status" value="1"/>
</dbReference>
<dbReference type="RefSeq" id="WP_152298771.1">
    <property type="nucleotide sequence ID" value="NZ_CP041166.1"/>
</dbReference>
<dbReference type="Gene3D" id="3.40.50.10090">
    <property type="match status" value="2"/>
</dbReference>
<evidence type="ECO:0000313" key="2">
    <source>
        <dbReference type="EMBL" id="QFR42705.1"/>
    </source>
</evidence>
<dbReference type="InterPro" id="IPR036108">
    <property type="entry name" value="4pyrrol_syn_uPrphyn_synt_sf"/>
</dbReference>
<proteinExistence type="predicted"/>